<accession>A0A0R2BCM4</accession>
<gene>
    <name evidence="2" type="ORF">FC48_GL000089</name>
</gene>
<organism evidence="2 3">
    <name type="scientific">Ligilactobacillus murinus DSM 20452 = NBRC 14221</name>
    <dbReference type="NCBI Taxonomy" id="1423772"/>
    <lineage>
        <taxon>Bacteria</taxon>
        <taxon>Bacillati</taxon>
        <taxon>Bacillota</taxon>
        <taxon>Bacilli</taxon>
        <taxon>Lactobacillales</taxon>
        <taxon>Lactobacillaceae</taxon>
        <taxon>Ligilactobacillus</taxon>
    </lineage>
</organism>
<dbReference type="EMBL" id="AYYN01000065">
    <property type="protein sequence ID" value="KRM75556.1"/>
    <property type="molecule type" value="Genomic_DNA"/>
</dbReference>
<dbReference type="AlphaFoldDB" id="A0A0R2BCM4"/>
<protein>
    <submittedName>
        <fullName evidence="2">Uncharacterized protein</fullName>
    </submittedName>
</protein>
<dbReference type="Gene3D" id="1.25.40.10">
    <property type="entry name" value="Tetratricopeptide repeat domain"/>
    <property type="match status" value="1"/>
</dbReference>
<name>A0A0R2BCM4_9LACO</name>
<reference evidence="2 3" key="1">
    <citation type="journal article" date="2015" name="Genome Announc.">
        <title>Expanding the biotechnology potential of lactobacilli through comparative genomics of 213 strains and associated genera.</title>
        <authorList>
            <person name="Sun Z."/>
            <person name="Harris H.M."/>
            <person name="McCann A."/>
            <person name="Guo C."/>
            <person name="Argimon S."/>
            <person name="Zhang W."/>
            <person name="Yang X."/>
            <person name="Jeffery I.B."/>
            <person name="Cooney J.C."/>
            <person name="Kagawa T.F."/>
            <person name="Liu W."/>
            <person name="Song Y."/>
            <person name="Salvetti E."/>
            <person name="Wrobel A."/>
            <person name="Rasinkangas P."/>
            <person name="Parkhill J."/>
            <person name="Rea M.C."/>
            <person name="O'Sullivan O."/>
            <person name="Ritari J."/>
            <person name="Douillard F.P."/>
            <person name="Paul Ross R."/>
            <person name="Yang R."/>
            <person name="Briner A.E."/>
            <person name="Felis G.E."/>
            <person name="de Vos W.M."/>
            <person name="Barrangou R."/>
            <person name="Klaenhammer T.R."/>
            <person name="Caufield P.W."/>
            <person name="Cui Y."/>
            <person name="Zhang H."/>
            <person name="O'Toole P.W."/>
        </authorList>
    </citation>
    <scope>NUCLEOTIDE SEQUENCE [LARGE SCALE GENOMIC DNA]</scope>
    <source>
        <strain evidence="2 3">DSM 20452</strain>
    </source>
</reference>
<feature type="transmembrane region" description="Helical" evidence="1">
    <location>
        <begin position="12"/>
        <end position="31"/>
    </location>
</feature>
<keyword evidence="1" id="KW-0472">Membrane</keyword>
<evidence type="ECO:0000256" key="1">
    <source>
        <dbReference type="SAM" id="Phobius"/>
    </source>
</evidence>
<evidence type="ECO:0000313" key="2">
    <source>
        <dbReference type="EMBL" id="KRM75556.1"/>
    </source>
</evidence>
<dbReference type="Proteomes" id="UP000051612">
    <property type="component" value="Unassembled WGS sequence"/>
</dbReference>
<dbReference type="PATRIC" id="fig|1423772.3.peg.101"/>
<evidence type="ECO:0000313" key="3">
    <source>
        <dbReference type="Proteomes" id="UP000051612"/>
    </source>
</evidence>
<keyword evidence="1" id="KW-0812">Transmembrane</keyword>
<proteinExistence type="predicted"/>
<sequence>MNKIGGEMMKRWLWWTVIGLFLAFIFVGYGVTKRVETAKSYKSALELGQAYVNDGNYVAAKVSFQDALKKKSNDKTAKVYLEQTKCYEKGLDQIEDKQYSKARTSFQRVASKNYGLGILVKRASEKQMELKEVITQLKNFEQIYARADSLAKNYEYTSSNTQLAVILGYGSIKDNYYDDIFQKAQALKRSNDAKLRALGYNVQLPVEDELSAAQLAQQNNISKEQLKQAKVELKKNGINITDLDDKQIIKVILQARDEQKSIAELAEEYK</sequence>
<dbReference type="InterPro" id="IPR011990">
    <property type="entry name" value="TPR-like_helical_dom_sf"/>
</dbReference>
<keyword evidence="1" id="KW-1133">Transmembrane helix</keyword>
<comment type="caution">
    <text evidence="2">The sequence shown here is derived from an EMBL/GenBank/DDBJ whole genome shotgun (WGS) entry which is preliminary data.</text>
</comment>